<dbReference type="InterPro" id="IPR027417">
    <property type="entry name" value="P-loop_NTPase"/>
</dbReference>
<dbReference type="SMART" id="SM00357">
    <property type="entry name" value="CSP"/>
    <property type="match status" value="2"/>
</dbReference>
<dbReference type="InterPro" id="IPR003593">
    <property type="entry name" value="AAA+_ATPase"/>
</dbReference>
<dbReference type="InterPro" id="IPR011113">
    <property type="entry name" value="Rho_RNA-bd"/>
</dbReference>
<name>E6MEV0_9FIRM</name>
<keyword evidence="15" id="KW-1185">Reference proteome</keyword>
<feature type="binding site" evidence="9">
    <location>
        <position position="331"/>
    </location>
    <ligand>
        <name>ATP</name>
        <dbReference type="ChEBI" id="CHEBI:30616"/>
    </ligand>
</feature>
<dbReference type="GO" id="GO:0003723">
    <property type="term" value="F:RNA binding"/>
    <property type="evidence" value="ECO:0007669"/>
    <property type="project" value="UniProtKB-UniRule"/>
</dbReference>
<dbReference type="EC" id="3.6.4.-" evidence="9 10"/>
<feature type="binding site" evidence="9">
    <location>
        <begin position="300"/>
        <end position="305"/>
    </location>
    <ligand>
        <name>ATP</name>
        <dbReference type="ChEBI" id="CHEBI:30616"/>
    </ligand>
</feature>
<dbReference type="InterPro" id="IPR041703">
    <property type="entry name" value="Rho_factor_ATP-bd"/>
</dbReference>
<gene>
    <name evidence="9 14" type="primary">rho</name>
    <name evidence="14" type="ORF">HMP0721_0533</name>
</gene>
<dbReference type="Pfam" id="PF07497">
    <property type="entry name" value="Rho_RNA_bind"/>
    <property type="match status" value="2"/>
</dbReference>
<evidence type="ECO:0000313" key="14">
    <source>
        <dbReference type="EMBL" id="EFV02388.1"/>
    </source>
</evidence>
<accession>E6MEV0</accession>
<dbReference type="EMBL" id="AEQN01000009">
    <property type="protein sequence ID" value="EFV02388.1"/>
    <property type="molecule type" value="Genomic_DNA"/>
</dbReference>
<dbReference type="CDD" id="cd04459">
    <property type="entry name" value="Rho_CSD"/>
    <property type="match status" value="1"/>
</dbReference>
<keyword evidence="1 9" id="KW-0806">Transcription termination</keyword>
<comment type="function">
    <text evidence="9">Facilitates transcription termination by a mechanism that involves Rho binding to the nascent RNA, activation of Rho's RNA-dependent ATPase activity, and release of the mRNA from the DNA template.</text>
</comment>
<dbReference type="SMART" id="SM00959">
    <property type="entry name" value="Rho_N"/>
    <property type="match status" value="1"/>
</dbReference>
<evidence type="ECO:0000256" key="3">
    <source>
        <dbReference type="ARBA" id="ARBA00022801"/>
    </source>
</evidence>
<evidence type="ECO:0000256" key="6">
    <source>
        <dbReference type="ARBA" id="ARBA00022884"/>
    </source>
</evidence>
<dbReference type="SUPFAM" id="SSF50249">
    <property type="entry name" value="Nucleic acid-binding proteins"/>
    <property type="match status" value="2"/>
</dbReference>
<comment type="subunit">
    <text evidence="9">Homohexamer. The homohexamer assembles into an open ring structure.</text>
</comment>
<feature type="domain" description="Rho RNA-BD" evidence="13">
    <location>
        <begin position="172"/>
        <end position="245"/>
    </location>
</feature>
<dbReference type="GO" id="GO:0008186">
    <property type="term" value="F:ATP-dependent activity, acting on RNA"/>
    <property type="evidence" value="ECO:0007669"/>
    <property type="project" value="UniProtKB-UniRule"/>
</dbReference>
<keyword evidence="2 9" id="KW-0547">Nucleotide-binding</keyword>
<feature type="region of interest" description="Disordered" evidence="12">
    <location>
        <begin position="41"/>
        <end position="63"/>
    </location>
</feature>
<dbReference type="GO" id="GO:0004386">
    <property type="term" value="F:helicase activity"/>
    <property type="evidence" value="ECO:0007669"/>
    <property type="project" value="UniProtKB-UniRule"/>
</dbReference>
<dbReference type="InterPro" id="IPR000194">
    <property type="entry name" value="ATPase_F1/V1/A1_a/bsu_nucl-bd"/>
</dbReference>
<dbReference type="Gene3D" id="3.40.50.300">
    <property type="entry name" value="P-loop containing nucleotide triphosphate hydrolases"/>
    <property type="match status" value="1"/>
</dbReference>
<feature type="binding site" evidence="9">
    <location>
        <begin position="288"/>
        <end position="293"/>
    </location>
    <ligand>
        <name>ATP</name>
        <dbReference type="ChEBI" id="CHEBI:30616"/>
    </ligand>
</feature>
<keyword evidence="3 9" id="KW-0378">Hydrolase</keyword>
<evidence type="ECO:0000256" key="8">
    <source>
        <dbReference type="ARBA" id="ARBA00023163"/>
    </source>
</evidence>
<feature type="domain" description="Rho RNA-BD" evidence="13">
    <location>
        <begin position="79"/>
        <end position="148"/>
    </location>
</feature>
<evidence type="ECO:0000259" key="13">
    <source>
        <dbReference type="PROSITE" id="PS51856"/>
    </source>
</evidence>
<comment type="caution">
    <text evidence="14">The sequence shown here is derived from an EMBL/GenBank/DDBJ whole genome shotgun (WGS) entry which is preliminary data.</text>
</comment>
<dbReference type="NCBIfam" id="NF006886">
    <property type="entry name" value="PRK09376.1"/>
    <property type="match status" value="1"/>
</dbReference>
<evidence type="ECO:0000256" key="7">
    <source>
        <dbReference type="ARBA" id="ARBA00023015"/>
    </source>
</evidence>
<dbReference type="PANTHER" id="PTHR46425:SF1">
    <property type="entry name" value="TRANSCRIPTION TERMINATION FACTOR RHO"/>
    <property type="match status" value="1"/>
</dbReference>
<evidence type="ECO:0000256" key="12">
    <source>
        <dbReference type="SAM" id="MobiDB-lite"/>
    </source>
</evidence>
<dbReference type="SUPFAM" id="SSF52540">
    <property type="entry name" value="P-loop containing nucleoside triphosphate hydrolases"/>
    <property type="match status" value="1"/>
</dbReference>
<dbReference type="InterPro" id="IPR036361">
    <property type="entry name" value="SAP_dom_sf"/>
</dbReference>
<keyword evidence="5 9" id="KW-0067">ATP-binding</keyword>
<evidence type="ECO:0000256" key="1">
    <source>
        <dbReference type="ARBA" id="ARBA00022472"/>
    </source>
</evidence>
<dbReference type="SMART" id="SM00382">
    <property type="entry name" value="AAA"/>
    <property type="match status" value="1"/>
</dbReference>
<keyword evidence="7 9" id="KW-0805">Transcription regulation</keyword>
<dbReference type="HAMAP" id="MF_01884">
    <property type="entry name" value="Rho"/>
    <property type="match status" value="1"/>
</dbReference>
<keyword evidence="8 9" id="KW-0804">Transcription</keyword>
<dbReference type="CDD" id="cd01128">
    <property type="entry name" value="rho_factor_C"/>
    <property type="match status" value="1"/>
</dbReference>
<dbReference type="GO" id="GO:0006353">
    <property type="term" value="P:DNA-templated transcription termination"/>
    <property type="evidence" value="ECO:0007669"/>
    <property type="project" value="UniProtKB-UniRule"/>
</dbReference>
<protein>
    <recommendedName>
        <fullName evidence="9 10">Transcription termination factor Rho</fullName>
        <ecNumber evidence="9 10">3.6.4.-</ecNumber>
    </recommendedName>
    <alternativeName>
        <fullName evidence="9">ATP-dependent helicase Rho</fullName>
    </alternativeName>
</protein>
<evidence type="ECO:0000256" key="10">
    <source>
        <dbReference type="NCBIfam" id="TIGR00767"/>
    </source>
</evidence>
<dbReference type="PANTHER" id="PTHR46425">
    <property type="entry name" value="TRANSCRIPTION TERMINATION FACTOR RHO"/>
    <property type="match status" value="1"/>
</dbReference>
<sequence length="538" mass="60295">MNLNQMTVSELKQLAASLNIPLKGRVLKKELIEQIQALQQATDSADQKEAEPIETKRTSREKESRRLGRYKLNDNIEEAVVYEGAVRVLPEGYGIIDRQNELGIYVSASQIQKFRIETGDVLGGRVRAPKPGEKYAAMLFLDRVNGKRTADLIKKMEKLMASNAVADEARYQKSQSGILDITADGYGFLRTKDFLPGEQDIYVAANVIRRYQLRTGDKIEGHVRKSGENDRYDALLYVEKVNGDLPETVTHRPHFVRLTPIFPNERINLETPVESMAARIIDLFAPIGRGQRGLIVAPPKAGKTTLLKIIANGIRTNAPEMELIVLLVDERPEEVTDMQRSVDADIVSSTFDEPVMKHLQAAEMVLARGQRLVEQGKNVVILVDSLTRLARSNNLVIEPSGRTLTGGLDPESLYFPKKFFGAARNIENGGSLTILATALIDTGSRMDDIIYEEFKGTGNMELTLSRDLAERHIFPAIDIRRSGTRRDDLLLSRQEEQIAVQLRKAYAKDSVVTFAEKMTTLLEHTPNNAALIQRFNRE</sequence>
<evidence type="ECO:0000256" key="2">
    <source>
        <dbReference type="ARBA" id="ARBA00022741"/>
    </source>
</evidence>
<dbReference type="Gene3D" id="1.10.720.30">
    <property type="entry name" value="SAP domain"/>
    <property type="match status" value="1"/>
</dbReference>
<keyword evidence="4 9" id="KW-0347">Helicase</keyword>
<evidence type="ECO:0000256" key="9">
    <source>
        <dbReference type="HAMAP-Rule" id="MF_01884"/>
    </source>
</evidence>
<evidence type="ECO:0000256" key="11">
    <source>
        <dbReference type="PROSITE-ProRule" id="PRU01203"/>
    </source>
</evidence>
<dbReference type="Pfam" id="PF02037">
    <property type="entry name" value="SAP"/>
    <property type="match status" value="1"/>
</dbReference>
<dbReference type="InterPro" id="IPR011112">
    <property type="entry name" value="Rho-like_N"/>
</dbReference>
<dbReference type="Pfam" id="PF00006">
    <property type="entry name" value="ATP-synt_ab"/>
    <property type="match status" value="1"/>
</dbReference>
<comment type="similarity">
    <text evidence="9 11">Belongs to the Rho family.</text>
</comment>
<keyword evidence="6 9" id="KW-0694">RNA-binding</keyword>
<dbReference type="RefSeq" id="WP_006597952.1">
    <property type="nucleotide sequence ID" value="NZ_GL622359.1"/>
</dbReference>
<dbReference type="PROSITE" id="PS51856">
    <property type="entry name" value="RHO_RNA_BD"/>
    <property type="match status" value="2"/>
</dbReference>
<dbReference type="InterPro" id="IPR003034">
    <property type="entry name" value="SAP_dom"/>
</dbReference>
<dbReference type="eggNOG" id="COG1158">
    <property type="taxonomic scope" value="Bacteria"/>
</dbReference>
<dbReference type="Proteomes" id="UP000004754">
    <property type="component" value="Unassembled WGS sequence"/>
</dbReference>
<organism evidence="14 15">
    <name type="scientific">Pseudoramibacter alactolyticus ATCC 23263</name>
    <dbReference type="NCBI Taxonomy" id="887929"/>
    <lineage>
        <taxon>Bacteria</taxon>
        <taxon>Bacillati</taxon>
        <taxon>Bacillota</taxon>
        <taxon>Clostridia</taxon>
        <taxon>Eubacteriales</taxon>
        <taxon>Eubacteriaceae</taxon>
        <taxon>Pseudoramibacter</taxon>
    </lineage>
</organism>
<evidence type="ECO:0000256" key="5">
    <source>
        <dbReference type="ARBA" id="ARBA00022840"/>
    </source>
</evidence>
<dbReference type="InterPro" id="IPR012340">
    <property type="entry name" value="NA-bd_OB-fold"/>
</dbReference>
<comment type="caution">
    <text evidence="9">Lacks conserved residue(s) required for the propagation of feature annotation.</text>
</comment>
<evidence type="ECO:0000256" key="4">
    <source>
        <dbReference type="ARBA" id="ARBA00022806"/>
    </source>
</evidence>
<dbReference type="GO" id="GO:0005524">
    <property type="term" value="F:ATP binding"/>
    <property type="evidence" value="ECO:0007669"/>
    <property type="project" value="UniProtKB-UniRule"/>
</dbReference>
<dbReference type="GO" id="GO:0016787">
    <property type="term" value="F:hydrolase activity"/>
    <property type="evidence" value="ECO:0007669"/>
    <property type="project" value="UniProtKB-KW"/>
</dbReference>
<reference evidence="14 15" key="1">
    <citation type="submission" date="2010-12" db="EMBL/GenBank/DDBJ databases">
        <authorList>
            <person name="Muzny D."/>
            <person name="Qin X."/>
            <person name="Deng J."/>
            <person name="Jiang H."/>
            <person name="Liu Y."/>
            <person name="Qu J."/>
            <person name="Song X.-Z."/>
            <person name="Zhang L."/>
            <person name="Thornton R."/>
            <person name="Coyle M."/>
            <person name="Francisco L."/>
            <person name="Jackson L."/>
            <person name="Javaid M."/>
            <person name="Korchina V."/>
            <person name="Kovar C."/>
            <person name="Mata R."/>
            <person name="Mathew T."/>
            <person name="Ngo R."/>
            <person name="Nguyen L."/>
            <person name="Nguyen N."/>
            <person name="Okwuonu G."/>
            <person name="Ongeri F."/>
            <person name="Pham C."/>
            <person name="Simmons D."/>
            <person name="Wilczek-Boney K."/>
            <person name="Hale W."/>
            <person name="Jakkamsetti A."/>
            <person name="Pham P."/>
            <person name="Ruth R."/>
            <person name="San Lucas F."/>
            <person name="Warren J."/>
            <person name="Zhang J."/>
            <person name="Zhao Z."/>
            <person name="Zhou C."/>
            <person name="Zhu D."/>
            <person name="Lee S."/>
            <person name="Bess C."/>
            <person name="Blankenburg K."/>
            <person name="Forbes L."/>
            <person name="Fu Q."/>
            <person name="Gubbala S."/>
            <person name="Hirani K."/>
            <person name="Jayaseelan J.C."/>
            <person name="Lara F."/>
            <person name="Munidasa M."/>
            <person name="Palculict T."/>
            <person name="Patil S."/>
            <person name="Pu L.-L."/>
            <person name="Saada N."/>
            <person name="Tang L."/>
            <person name="Weissenberger G."/>
            <person name="Zhu Y."/>
            <person name="Hemphill L."/>
            <person name="Shang Y."/>
            <person name="Youmans B."/>
            <person name="Ayvaz T."/>
            <person name="Ross M."/>
            <person name="Santibanez J."/>
            <person name="Aqrawi P."/>
            <person name="Gross S."/>
            <person name="Joshi V."/>
            <person name="Fowler G."/>
            <person name="Nazareth L."/>
            <person name="Reid J."/>
            <person name="Worley K."/>
            <person name="Petrosino J."/>
            <person name="Highlander S."/>
            <person name="Gibbs R."/>
        </authorList>
    </citation>
    <scope>NUCLEOTIDE SEQUENCE [LARGE SCALE GENOMIC DNA]</scope>
    <source>
        <strain evidence="14 15">ATCC 23263</strain>
    </source>
</reference>
<dbReference type="InterPro" id="IPR011129">
    <property type="entry name" value="CSD"/>
</dbReference>
<dbReference type="Gene3D" id="2.40.50.140">
    <property type="entry name" value="Nucleic acid-binding proteins"/>
    <property type="match status" value="2"/>
</dbReference>
<proteinExistence type="inferred from homology"/>
<dbReference type="AlphaFoldDB" id="E6MEV0"/>
<feature type="compositionally biased region" description="Basic and acidic residues" evidence="12">
    <location>
        <begin position="45"/>
        <end position="63"/>
    </location>
</feature>
<dbReference type="STRING" id="887929.HMP0721_0533"/>
<dbReference type="InterPro" id="IPR004665">
    <property type="entry name" value="Term_rho"/>
</dbReference>
<dbReference type="NCBIfam" id="TIGR00767">
    <property type="entry name" value="rho"/>
    <property type="match status" value="1"/>
</dbReference>
<dbReference type="HOGENOM" id="CLU_016377_4_1_9"/>
<evidence type="ECO:0000313" key="15">
    <source>
        <dbReference type="Proteomes" id="UP000004754"/>
    </source>
</evidence>